<dbReference type="InterPro" id="IPR050889">
    <property type="entry name" value="Dendritic_Spine_Reg/Scaffold"/>
</dbReference>
<dbReference type="InterPro" id="IPR036770">
    <property type="entry name" value="Ankyrin_rpt-contain_sf"/>
</dbReference>
<dbReference type="SUPFAM" id="SSF48403">
    <property type="entry name" value="Ankyrin repeat"/>
    <property type="match status" value="1"/>
</dbReference>
<dbReference type="Ensembl" id="ENSCMMT00000007525.1">
    <property type="protein sequence ID" value="ENSCMMP00000006784.1"/>
    <property type="gene ID" value="ENSCMMG00000004336.1"/>
</dbReference>
<dbReference type="PROSITE" id="PS50297">
    <property type="entry name" value="ANK_REP_REGION"/>
    <property type="match status" value="1"/>
</dbReference>
<dbReference type="PANTHER" id="PTHR24166">
    <property type="entry name" value="ROLLING PEBBLES, ISOFORM B"/>
    <property type="match status" value="1"/>
</dbReference>
<proteinExistence type="predicted"/>
<dbReference type="PROSITE" id="PS50088">
    <property type="entry name" value="ANK_REPEAT"/>
    <property type="match status" value="1"/>
</dbReference>
<organism evidence="4 5">
    <name type="scientific">Cairina moschata</name>
    <name type="common">Muscovy duck</name>
    <dbReference type="NCBI Taxonomy" id="8855"/>
    <lineage>
        <taxon>Eukaryota</taxon>
        <taxon>Metazoa</taxon>
        <taxon>Chordata</taxon>
        <taxon>Craniata</taxon>
        <taxon>Vertebrata</taxon>
        <taxon>Euteleostomi</taxon>
        <taxon>Archelosauria</taxon>
        <taxon>Archosauria</taxon>
        <taxon>Dinosauria</taxon>
        <taxon>Saurischia</taxon>
        <taxon>Theropoda</taxon>
        <taxon>Coelurosauria</taxon>
        <taxon>Aves</taxon>
        <taxon>Neognathae</taxon>
        <taxon>Galloanserae</taxon>
        <taxon>Anseriformes</taxon>
        <taxon>Anatidae</taxon>
        <taxon>Anatinae</taxon>
        <taxon>Cairina</taxon>
    </lineage>
</organism>
<reference evidence="4" key="2">
    <citation type="submission" date="2025-09" db="UniProtKB">
        <authorList>
            <consortium name="Ensembl"/>
        </authorList>
    </citation>
    <scope>IDENTIFICATION</scope>
</reference>
<dbReference type="InterPro" id="IPR002110">
    <property type="entry name" value="Ankyrin_rpt"/>
</dbReference>
<accession>A0A8C3BMQ6</accession>
<keyword evidence="5" id="KW-1185">Reference proteome</keyword>
<feature type="repeat" description="ANK" evidence="3">
    <location>
        <begin position="55"/>
        <end position="87"/>
    </location>
</feature>
<evidence type="ECO:0000256" key="3">
    <source>
        <dbReference type="PROSITE-ProRule" id="PRU00023"/>
    </source>
</evidence>
<keyword evidence="2 3" id="KW-0040">ANK repeat</keyword>
<evidence type="ECO:0000313" key="5">
    <source>
        <dbReference type="Proteomes" id="UP000694556"/>
    </source>
</evidence>
<protein>
    <submittedName>
        <fullName evidence="4">Uncharacterized protein</fullName>
    </submittedName>
</protein>
<evidence type="ECO:0000256" key="2">
    <source>
        <dbReference type="ARBA" id="ARBA00023043"/>
    </source>
</evidence>
<dbReference type="AlphaFoldDB" id="A0A8C3BMQ6"/>
<dbReference type="Gene3D" id="1.25.40.20">
    <property type="entry name" value="Ankyrin repeat-containing domain"/>
    <property type="match status" value="1"/>
</dbReference>
<reference evidence="4" key="1">
    <citation type="submission" date="2025-08" db="UniProtKB">
        <authorList>
            <consortium name="Ensembl"/>
        </authorList>
    </citation>
    <scope>IDENTIFICATION</scope>
</reference>
<evidence type="ECO:0000313" key="4">
    <source>
        <dbReference type="Ensembl" id="ENSCMMP00000006784.1"/>
    </source>
</evidence>
<dbReference type="PANTHER" id="PTHR24166:SF48">
    <property type="entry name" value="PROTEIN VAPYRIN"/>
    <property type="match status" value="1"/>
</dbReference>
<evidence type="ECO:0000256" key="1">
    <source>
        <dbReference type="ARBA" id="ARBA00022737"/>
    </source>
</evidence>
<dbReference type="Proteomes" id="UP000694556">
    <property type="component" value="Unassembled WGS sequence"/>
</dbReference>
<keyword evidence="1" id="KW-0677">Repeat</keyword>
<dbReference type="Pfam" id="PF00023">
    <property type="entry name" value="Ank"/>
    <property type="match status" value="1"/>
</dbReference>
<sequence length="170" mass="18248">MPGHTEAWQCQLAHSANINRLESGGSLRSATWAGHAEAVATLLWMGTEVDGADAEGCTALQAAAWGGHKDVTWMLLRRGAPVDQTPPIATAYMGHCPTVDALLFWGAAMDCVDPKGQTAQAVAALPPGHNRLPWPRLPFTPWDARLHPKHALELQLEGPTHSHGCKETLL</sequence>
<name>A0A8C3BMQ6_CAIMO</name>